<comment type="caution">
    <text evidence="2">The sequence shown here is derived from an EMBL/GenBank/DDBJ whole genome shotgun (WGS) entry which is preliminary data.</text>
</comment>
<sequence length="176" mass="19938">MRKIKLYIAVSLDGYIATPDGGVEWLNQFQITGNEDYGYKELYLSIDTVLMGGRTYRDIIGFGCEWPYKDKVSYIISRNEVNLTPAAEVHFITDNIIYNVERLKKQEGKDIWLVGGGELVSMLMNADLIDEMQLCYLPIVLGQGFALFPNKPKETVWKLIGSKSFDSGAMLISYSK</sequence>
<dbReference type="AlphaFoldDB" id="A0A9Q4QU40"/>
<organism evidence="2 3">
    <name type="scientific">Parabacteroides distasonis</name>
    <dbReference type="NCBI Taxonomy" id="823"/>
    <lineage>
        <taxon>Bacteria</taxon>
        <taxon>Pseudomonadati</taxon>
        <taxon>Bacteroidota</taxon>
        <taxon>Bacteroidia</taxon>
        <taxon>Bacteroidales</taxon>
        <taxon>Tannerellaceae</taxon>
        <taxon>Parabacteroides</taxon>
    </lineage>
</organism>
<dbReference type="EMBL" id="WKMO01000001">
    <property type="protein sequence ID" value="MSB71966.1"/>
    <property type="molecule type" value="Genomic_DNA"/>
</dbReference>
<evidence type="ECO:0000313" key="3">
    <source>
        <dbReference type="Proteomes" id="UP000441609"/>
    </source>
</evidence>
<dbReference type="PANTHER" id="PTHR38011">
    <property type="entry name" value="DIHYDROFOLATE REDUCTASE FAMILY PROTEIN (AFU_ORTHOLOGUE AFUA_8G06820)"/>
    <property type="match status" value="1"/>
</dbReference>
<dbReference type="SUPFAM" id="SSF53597">
    <property type="entry name" value="Dihydrofolate reductase-like"/>
    <property type="match status" value="1"/>
</dbReference>
<dbReference type="InterPro" id="IPR024072">
    <property type="entry name" value="DHFR-like_dom_sf"/>
</dbReference>
<evidence type="ECO:0000313" key="2">
    <source>
        <dbReference type="EMBL" id="MSB71966.1"/>
    </source>
</evidence>
<dbReference type="Proteomes" id="UP000441609">
    <property type="component" value="Unassembled WGS sequence"/>
</dbReference>
<proteinExistence type="predicted"/>
<reference evidence="2 3" key="1">
    <citation type="journal article" date="2019" name="Nat. Med.">
        <title>A library of human gut bacterial isolates paired with longitudinal multiomics data enables mechanistic microbiome research.</title>
        <authorList>
            <person name="Poyet M."/>
            <person name="Groussin M."/>
            <person name="Gibbons S.M."/>
            <person name="Avila-Pacheco J."/>
            <person name="Jiang X."/>
            <person name="Kearney S.M."/>
            <person name="Perrotta A.R."/>
            <person name="Berdy B."/>
            <person name="Zhao S."/>
            <person name="Lieberman T.D."/>
            <person name="Swanson P.K."/>
            <person name="Smith M."/>
            <person name="Roesemann S."/>
            <person name="Alexander J.E."/>
            <person name="Rich S.A."/>
            <person name="Livny J."/>
            <person name="Vlamakis H."/>
            <person name="Clish C."/>
            <person name="Bullock K."/>
            <person name="Deik A."/>
            <person name="Scott J."/>
            <person name="Pierce K.A."/>
            <person name="Xavier R.J."/>
            <person name="Alm E.J."/>
        </authorList>
    </citation>
    <scope>NUCLEOTIDE SEQUENCE [LARGE SCALE GENOMIC DNA]</scope>
    <source>
        <strain evidence="2 3">BIOML-A20</strain>
    </source>
</reference>
<accession>A0A9Q4QU40</accession>
<dbReference type="PANTHER" id="PTHR38011:SF11">
    <property type="entry name" value="2,5-DIAMINO-6-RIBOSYLAMINO-4(3H)-PYRIMIDINONE 5'-PHOSPHATE REDUCTASE"/>
    <property type="match status" value="1"/>
</dbReference>
<name>A0A9Q4QU40_PARDI</name>
<gene>
    <name evidence="2" type="ORF">GKD70_01435</name>
</gene>
<dbReference type="InterPro" id="IPR050765">
    <property type="entry name" value="Riboflavin_Biosynth_HTPR"/>
</dbReference>
<dbReference type="Pfam" id="PF01872">
    <property type="entry name" value="RibD_C"/>
    <property type="match status" value="1"/>
</dbReference>
<dbReference type="Gene3D" id="3.40.430.10">
    <property type="entry name" value="Dihydrofolate Reductase, subunit A"/>
    <property type="match status" value="1"/>
</dbReference>
<dbReference type="GO" id="GO:0009231">
    <property type="term" value="P:riboflavin biosynthetic process"/>
    <property type="evidence" value="ECO:0007669"/>
    <property type="project" value="InterPro"/>
</dbReference>
<dbReference type="GO" id="GO:0008703">
    <property type="term" value="F:5-amino-6-(5-phosphoribosylamino)uracil reductase activity"/>
    <property type="evidence" value="ECO:0007669"/>
    <property type="project" value="InterPro"/>
</dbReference>
<feature type="domain" description="Bacterial bifunctional deaminase-reductase C-terminal" evidence="1">
    <location>
        <begin position="3"/>
        <end position="170"/>
    </location>
</feature>
<dbReference type="RefSeq" id="WP_094582620.1">
    <property type="nucleotide sequence ID" value="NZ_BQOC01000003.1"/>
</dbReference>
<dbReference type="InterPro" id="IPR002734">
    <property type="entry name" value="RibDG_C"/>
</dbReference>
<protein>
    <submittedName>
        <fullName evidence="2">Dihydrofolate reductase</fullName>
    </submittedName>
</protein>
<dbReference type="OrthoDB" id="195113at2"/>
<evidence type="ECO:0000259" key="1">
    <source>
        <dbReference type="Pfam" id="PF01872"/>
    </source>
</evidence>